<proteinExistence type="predicted"/>
<dbReference type="STRING" id="915059.NH26_02510"/>
<dbReference type="InterPro" id="IPR025366">
    <property type="entry name" value="DUF4270"/>
</dbReference>
<dbReference type="Proteomes" id="UP000179797">
    <property type="component" value="Unassembled WGS sequence"/>
</dbReference>
<evidence type="ECO:0000256" key="1">
    <source>
        <dbReference type="SAM" id="SignalP"/>
    </source>
</evidence>
<evidence type="ECO:0000313" key="2">
    <source>
        <dbReference type="EMBL" id="OHX65298.1"/>
    </source>
</evidence>
<dbReference type="Pfam" id="PF14092">
    <property type="entry name" value="DUF4270"/>
    <property type="match status" value="1"/>
</dbReference>
<accession>A0A1S1YW99</accession>
<evidence type="ECO:0000313" key="3">
    <source>
        <dbReference type="Proteomes" id="UP000179797"/>
    </source>
</evidence>
<dbReference type="PROSITE" id="PS51257">
    <property type="entry name" value="PROKAR_LIPOPROTEIN"/>
    <property type="match status" value="1"/>
</dbReference>
<dbReference type="RefSeq" id="WP_044223841.1">
    <property type="nucleotide sequence ID" value="NZ_JRYR02000001.1"/>
</dbReference>
<protein>
    <recommendedName>
        <fullName evidence="4">DUF4270 domain-containing protein</fullName>
    </recommendedName>
</protein>
<dbReference type="OrthoDB" id="1092930at2"/>
<reference evidence="2 3" key="1">
    <citation type="journal article" date="2012" name="Int. J. Syst. Evol. Microbiol.">
        <title>Flammeovirga pacifica sp. nov., isolated from deep-sea sediment.</title>
        <authorList>
            <person name="Xu H."/>
            <person name="Fu Y."/>
            <person name="Yang N."/>
            <person name="Ding Z."/>
            <person name="Lai Q."/>
            <person name="Zeng R."/>
        </authorList>
    </citation>
    <scope>NUCLEOTIDE SEQUENCE [LARGE SCALE GENOMIC DNA]</scope>
    <source>
        <strain evidence="3">DSM 24597 / LMG 26175 / WPAGA1</strain>
    </source>
</reference>
<sequence>MSNKFLLRAFSLLLITFSFSCTRTDLQTIIIGGDLIDDQTKMCYVDTLEIEILNMHIDSIATKNSNYLLAGYVDEGTQIGKTSTSSYTQLSIGSEEGLNFEDRTLDSISFSIALEKESIYGDTSKYITLEVYEITEDIIGDSTLYFAEDTVKTDAVVLGSRTFKPSDVTSDTVKIQLDNKFGQKIIENAEYADQEDFASKIKGLALKVKRGNESAWCGKYSLENFGTVVTMNMHYLTDDSDQDTVRTQYYLGFSQRFNNITYEPGTLTSGINVGDVIDSEQTNNKGFVFEGTGLVASLKFPEVRNLFVKAPGTFSGDDSLREVHINKADLIITPIGVEDAEGKIFPADNTPPPALLNFGFKDENGEIIRLSETNRNYRYLQSQYPSSGDHSISYSGNTQTYTSAKLATYLQERSINQYYGLPLQDDGLVILPSQQNQNVRKLIFADDKSQMLHPLNGQTMRMRLVVYYAVFNDPFFDCK</sequence>
<feature type="chain" id="PRO_5010196677" description="DUF4270 domain-containing protein" evidence="1">
    <location>
        <begin position="21"/>
        <end position="479"/>
    </location>
</feature>
<evidence type="ECO:0008006" key="4">
    <source>
        <dbReference type="Google" id="ProtNLM"/>
    </source>
</evidence>
<name>A0A1S1YW99_FLAPC</name>
<dbReference type="EMBL" id="JRYR02000001">
    <property type="protein sequence ID" value="OHX65298.1"/>
    <property type="molecule type" value="Genomic_DNA"/>
</dbReference>
<comment type="caution">
    <text evidence="2">The sequence shown here is derived from an EMBL/GenBank/DDBJ whole genome shotgun (WGS) entry which is preliminary data.</text>
</comment>
<gene>
    <name evidence="2" type="ORF">NH26_02510</name>
</gene>
<dbReference type="AlphaFoldDB" id="A0A1S1YW99"/>
<organism evidence="2 3">
    <name type="scientific">Flammeovirga pacifica</name>
    <dbReference type="NCBI Taxonomy" id="915059"/>
    <lineage>
        <taxon>Bacteria</taxon>
        <taxon>Pseudomonadati</taxon>
        <taxon>Bacteroidota</taxon>
        <taxon>Cytophagia</taxon>
        <taxon>Cytophagales</taxon>
        <taxon>Flammeovirgaceae</taxon>
        <taxon>Flammeovirga</taxon>
    </lineage>
</organism>
<keyword evidence="3" id="KW-1185">Reference proteome</keyword>
<keyword evidence="1" id="KW-0732">Signal</keyword>
<feature type="signal peptide" evidence="1">
    <location>
        <begin position="1"/>
        <end position="20"/>
    </location>
</feature>